<feature type="region of interest" description="Disordered" evidence="12">
    <location>
        <begin position="624"/>
        <end position="644"/>
    </location>
</feature>
<dbReference type="PANTHER" id="PTHR30372">
    <property type="entry name" value="LIPID-A-DISACCHARIDE SYNTHASE"/>
    <property type="match status" value="1"/>
</dbReference>
<evidence type="ECO:0000256" key="6">
    <source>
        <dbReference type="ARBA" id="ARBA00022556"/>
    </source>
</evidence>
<keyword evidence="8 11" id="KW-0808">Transferase</keyword>
<dbReference type="Proteomes" id="UP000254209">
    <property type="component" value="Unassembled WGS sequence"/>
</dbReference>
<feature type="region of interest" description="Disordered" evidence="12">
    <location>
        <begin position="512"/>
        <end position="535"/>
    </location>
</feature>
<dbReference type="GO" id="GO:0009245">
    <property type="term" value="P:lipid A biosynthetic process"/>
    <property type="evidence" value="ECO:0007669"/>
    <property type="project" value="UniProtKB-UniRule"/>
</dbReference>
<evidence type="ECO:0000256" key="1">
    <source>
        <dbReference type="ARBA" id="ARBA00002056"/>
    </source>
</evidence>
<keyword evidence="5 11" id="KW-0444">Lipid biosynthesis</keyword>
<keyword evidence="6 11" id="KW-0441">Lipid A biosynthesis</keyword>
<evidence type="ECO:0000256" key="11">
    <source>
        <dbReference type="HAMAP-Rule" id="MF_00392"/>
    </source>
</evidence>
<dbReference type="UniPathway" id="UPA00973"/>
<keyword evidence="9 11" id="KW-0443">Lipid metabolism</keyword>
<dbReference type="InterPro" id="IPR003835">
    <property type="entry name" value="Glyco_trans_19"/>
</dbReference>
<dbReference type="NCBIfam" id="TIGR00215">
    <property type="entry name" value="lpxB"/>
    <property type="match status" value="1"/>
</dbReference>
<dbReference type="Pfam" id="PF02684">
    <property type="entry name" value="LpxB"/>
    <property type="match status" value="1"/>
</dbReference>
<evidence type="ECO:0000256" key="10">
    <source>
        <dbReference type="ARBA" id="ARBA00048975"/>
    </source>
</evidence>
<feature type="region of interest" description="Disordered" evidence="12">
    <location>
        <begin position="1027"/>
        <end position="1096"/>
    </location>
</feature>
<dbReference type="SUPFAM" id="SSF53756">
    <property type="entry name" value="UDP-Glycosyltransferase/glycogen phosphorylase"/>
    <property type="match status" value="1"/>
</dbReference>
<feature type="compositionally biased region" description="Low complexity" evidence="12">
    <location>
        <begin position="686"/>
        <end position="704"/>
    </location>
</feature>
<feature type="compositionally biased region" description="Polar residues" evidence="12">
    <location>
        <begin position="705"/>
        <end position="714"/>
    </location>
</feature>
<feature type="compositionally biased region" description="Acidic residues" evidence="12">
    <location>
        <begin position="412"/>
        <end position="424"/>
    </location>
</feature>
<dbReference type="GO" id="GO:0016020">
    <property type="term" value="C:membrane"/>
    <property type="evidence" value="ECO:0007669"/>
    <property type="project" value="GOC"/>
</dbReference>
<name>A0A376BLP8_9NEIS</name>
<comment type="function">
    <text evidence="1 11">Condensation of UDP-2,3-diacylglucosamine and 2,3-diacylglucosamine-1-phosphate to form lipid A disaccharide, a precursor of lipid A, a phosphorylated glycolipid that anchors the lipopolysaccharide to the outer membrane of the cell.</text>
</comment>
<feature type="compositionally biased region" description="Low complexity" evidence="12">
    <location>
        <begin position="467"/>
        <end position="477"/>
    </location>
</feature>
<keyword evidence="7 11" id="KW-0328">Glycosyltransferase</keyword>
<comment type="pathway">
    <text evidence="11">Bacterial outer membrane biogenesis; LPS lipid A biosynthesis.</text>
</comment>
<evidence type="ECO:0000256" key="4">
    <source>
        <dbReference type="ARBA" id="ARBA00020902"/>
    </source>
</evidence>
<evidence type="ECO:0000256" key="9">
    <source>
        <dbReference type="ARBA" id="ARBA00023098"/>
    </source>
</evidence>
<comment type="catalytic activity">
    <reaction evidence="10 11">
        <text>a lipid X + a UDP-2-N,3-O-bis[(3R)-3-hydroxyacyl]-alpha-D-glucosamine = a lipid A disaccharide + UDP + H(+)</text>
        <dbReference type="Rhea" id="RHEA:67828"/>
        <dbReference type="ChEBI" id="CHEBI:15378"/>
        <dbReference type="ChEBI" id="CHEBI:58223"/>
        <dbReference type="ChEBI" id="CHEBI:137748"/>
        <dbReference type="ChEBI" id="CHEBI:176338"/>
        <dbReference type="ChEBI" id="CHEBI:176343"/>
        <dbReference type="EC" id="2.4.1.182"/>
    </reaction>
</comment>
<proteinExistence type="inferred from homology"/>
<sequence>MDNNHVKQYTAISELNRIEPVNMNKEIIIALCAGEASGDLLGAHLIDALKQQYDNIRFVGIGGPRMKAAGLISLEEQEPLAVRGYVEVLGSLSEILKIRRNLVDELKKISPHVFVGIDSPNFNLPVAAKLKAAGIPTLHYVSPSVWAWKPERVHKIVKQVNKVLCLFPMEPKLYREAGGLAEYVGHPLAQILPMENSREAVRERLKLNLIAPVFALLPGSRVSEVEYMTPVFLRAAALILRDLPESLFLMPYPSAAVREKLQAFLKQQEFQHLPIRLQAAKTELACMAADVVLVTSGTASLEVALCKRPMVISYKISPLTYSLVKRKIKIPFVGLPNILLNKMVVPELLQHNATPEKLAAAALDWYYHPARAAELEREFVKLHERLKRNTDELAAYQVLTEAGLRLPKPVAEGEDELSGDETDTDNSVNAENGANAENTENTAFRQPESEAVNESAPTPESADSEMENANAPATESPNPEPPPNTAPPNANPTPIPPVESGQLVAVGLVQPETDLPKPSAFRQPESSLIPPPSIVMGNSNIAATVEPVAEAEPPKATETVADVASSEREIQVNELDMSKVKRKSGLFGWLSSVFSSKPEHENQAMQADDVSIMDTESSIVAVSRAEDDESAPAKSAPKKPDVPRLVIEEEEIQAAPAQMSLPKSTVLPQQGKPNIFTKYMTEQDNQAAPAPTEAAPAPATEQATSSESVAPTIQISPVQKQPALKVKVQAVMRSQAETQSVQAAAVTETQPETVNANPVSVSVATPVVAAPEPAPASNPEVTPQPAPDVSAPPVGALAKYITQASMAWLPDSVKAPTESVTAKAVDYDGVDVTELVNTVEPIVPPEATSASEVELPVAEEVLAQQKAASEPKISIAPTITIQVAPKKTEPVAEPVLTPTVTLAEPKVETTPVAQTAVASQPIVIELAPKAAPIVDVSEPQISIQATVVQPAPVAEVVTPVVEPVQVVPVVEVAEPVQAAPVVETVESVQAAPIVEPVAATERPAPALNAAANPSFASVFRRHTLKTEQANSQDDAHNQPETESEEPNQIVLNRSEALGSAPTQAAQPEAPSEDGLPAPSVSNYSSNPNRYNSGIFF</sequence>
<keyword evidence="14" id="KW-1185">Reference proteome</keyword>
<evidence type="ECO:0000256" key="3">
    <source>
        <dbReference type="ARBA" id="ARBA00012687"/>
    </source>
</evidence>
<dbReference type="GO" id="GO:0008915">
    <property type="term" value="F:lipid-A-disaccharide synthase activity"/>
    <property type="evidence" value="ECO:0007669"/>
    <property type="project" value="UniProtKB-UniRule"/>
</dbReference>
<dbReference type="HAMAP" id="MF_00392">
    <property type="entry name" value="LpxB"/>
    <property type="match status" value="1"/>
</dbReference>
<comment type="similarity">
    <text evidence="2 11">Belongs to the LpxB family.</text>
</comment>
<evidence type="ECO:0000256" key="5">
    <source>
        <dbReference type="ARBA" id="ARBA00022516"/>
    </source>
</evidence>
<dbReference type="PANTHER" id="PTHR30372:SF4">
    <property type="entry name" value="LIPID-A-DISACCHARIDE SYNTHASE, MITOCHONDRIAL-RELATED"/>
    <property type="match status" value="1"/>
</dbReference>
<dbReference type="STRING" id="1120980.GCA_000745955_02187"/>
<reference evidence="13 14" key="1">
    <citation type="submission" date="2018-06" db="EMBL/GenBank/DDBJ databases">
        <authorList>
            <consortium name="Pathogen Informatics"/>
            <person name="Doyle S."/>
        </authorList>
    </citation>
    <scope>NUCLEOTIDE SEQUENCE [LARGE SCALE GENOMIC DNA]</scope>
    <source>
        <strain evidence="13 14">NCTC10283</strain>
    </source>
</reference>
<protein>
    <recommendedName>
        <fullName evidence="4 11">Lipid-A-disaccharide synthase</fullName>
        <ecNumber evidence="3 11">2.4.1.182</ecNumber>
    </recommendedName>
</protein>
<gene>
    <name evidence="11 13" type="primary">lpxB</name>
    <name evidence="13" type="ORF">NCTC10283_00806</name>
</gene>
<evidence type="ECO:0000256" key="8">
    <source>
        <dbReference type="ARBA" id="ARBA00022679"/>
    </source>
</evidence>
<evidence type="ECO:0000256" key="2">
    <source>
        <dbReference type="ARBA" id="ARBA00007868"/>
    </source>
</evidence>
<feature type="compositionally biased region" description="Low complexity" evidence="12">
    <location>
        <begin position="1078"/>
        <end position="1096"/>
    </location>
</feature>
<dbReference type="EC" id="2.4.1.182" evidence="3 11"/>
<dbReference type="EMBL" id="UFSO01000002">
    <property type="protein sequence ID" value="SSY70697.1"/>
    <property type="molecule type" value="Genomic_DNA"/>
</dbReference>
<dbReference type="GO" id="GO:0005543">
    <property type="term" value="F:phospholipid binding"/>
    <property type="evidence" value="ECO:0007669"/>
    <property type="project" value="TreeGrafter"/>
</dbReference>
<feature type="region of interest" description="Disordered" evidence="12">
    <location>
        <begin position="681"/>
        <end position="714"/>
    </location>
</feature>
<dbReference type="AlphaFoldDB" id="A0A376BLP8"/>
<evidence type="ECO:0000313" key="13">
    <source>
        <dbReference type="EMBL" id="SSY70697.1"/>
    </source>
</evidence>
<evidence type="ECO:0000256" key="7">
    <source>
        <dbReference type="ARBA" id="ARBA00022676"/>
    </source>
</evidence>
<feature type="region of interest" description="Disordered" evidence="12">
    <location>
        <begin position="407"/>
        <end position="499"/>
    </location>
</feature>
<evidence type="ECO:0000256" key="12">
    <source>
        <dbReference type="SAM" id="MobiDB-lite"/>
    </source>
</evidence>
<organism evidence="13 14">
    <name type="scientific">Alysiella crassa</name>
    <dbReference type="NCBI Taxonomy" id="153491"/>
    <lineage>
        <taxon>Bacteria</taxon>
        <taxon>Pseudomonadati</taxon>
        <taxon>Pseudomonadota</taxon>
        <taxon>Betaproteobacteria</taxon>
        <taxon>Neisseriales</taxon>
        <taxon>Neisseriaceae</taxon>
        <taxon>Alysiella</taxon>
    </lineage>
</organism>
<feature type="compositionally biased region" description="Low complexity" evidence="12">
    <location>
        <begin position="429"/>
        <end position="443"/>
    </location>
</feature>
<feature type="compositionally biased region" description="Pro residues" evidence="12">
    <location>
        <begin position="478"/>
        <end position="497"/>
    </location>
</feature>
<evidence type="ECO:0000313" key="14">
    <source>
        <dbReference type="Proteomes" id="UP000254209"/>
    </source>
</evidence>
<accession>A0A376BLP8</accession>